<dbReference type="Pfam" id="PF00589">
    <property type="entry name" value="Phage_integrase"/>
    <property type="match status" value="1"/>
</dbReference>
<dbReference type="PANTHER" id="PTHR30349">
    <property type="entry name" value="PHAGE INTEGRASE-RELATED"/>
    <property type="match status" value="1"/>
</dbReference>
<gene>
    <name evidence="4" type="ORF">HLB23_27985</name>
</gene>
<dbReference type="Proteomes" id="UP000586827">
    <property type="component" value="Unassembled WGS sequence"/>
</dbReference>
<comment type="caution">
    <text evidence="4">The sequence shown here is derived from an EMBL/GenBank/DDBJ whole genome shotgun (WGS) entry which is preliminary data.</text>
</comment>
<dbReference type="EMBL" id="JABELX010000011">
    <property type="protein sequence ID" value="NNH73646.1"/>
    <property type="molecule type" value="Genomic_DNA"/>
</dbReference>
<dbReference type="GO" id="GO:0015074">
    <property type="term" value="P:DNA integration"/>
    <property type="evidence" value="ECO:0007669"/>
    <property type="project" value="InterPro"/>
</dbReference>
<evidence type="ECO:0000313" key="5">
    <source>
        <dbReference type="Proteomes" id="UP000586827"/>
    </source>
</evidence>
<sequence length="406" mass="45509">MSNPSLEPGATGRLQITQLADGSYQARLWCRNTLGNYYKPKRKAKTEREAERLVRKAASDWMGTKRGSATVKPTTRLSKLADIWLAEERLRGKLAKSSLDLYETELNVSEDKRYRSDAIKIKPTIGKLTIREADTARMNEYMVKLMEAGHTSKAARHWAILSGMFNVARRHSVIDHNPMDGTLKPDRNTDEPKAIEHEVFDAFMAQVRDWCAGKDIPGTPGWSSGPKRDERIYWIVQLFMDTGVRPGELLGFRKQDAELEADVPGIWVRGKLEDMGKGVGWRWQAGTKTGPKGVRRLAVSDKGVEAIRKLLAYGIDSDDNLIIPSPRGKGWNPSNFRGTWRDVRGTSFTDITPTQIRHRVGTDVRKEAGIGAAAAQLGNSEVVANKHYAARDREVDNRDALKRKSA</sequence>
<dbReference type="AlphaFoldDB" id="A0A849C7B3"/>
<dbReference type="GO" id="GO:0006310">
    <property type="term" value="P:DNA recombination"/>
    <property type="evidence" value="ECO:0007669"/>
    <property type="project" value="UniProtKB-KW"/>
</dbReference>
<dbReference type="CDD" id="cd00397">
    <property type="entry name" value="DNA_BRE_C"/>
    <property type="match status" value="1"/>
</dbReference>
<dbReference type="InterPro" id="IPR010998">
    <property type="entry name" value="Integrase_recombinase_N"/>
</dbReference>
<feature type="domain" description="Tyr recombinase" evidence="3">
    <location>
        <begin position="229"/>
        <end position="391"/>
    </location>
</feature>
<evidence type="ECO:0000259" key="3">
    <source>
        <dbReference type="Pfam" id="PF00589"/>
    </source>
</evidence>
<dbReference type="InterPro" id="IPR013762">
    <property type="entry name" value="Integrase-like_cat_sf"/>
</dbReference>
<dbReference type="InterPro" id="IPR011010">
    <property type="entry name" value="DNA_brk_join_enz"/>
</dbReference>
<dbReference type="InterPro" id="IPR002104">
    <property type="entry name" value="Integrase_catalytic"/>
</dbReference>
<evidence type="ECO:0000256" key="2">
    <source>
        <dbReference type="ARBA" id="ARBA00023172"/>
    </source>
</evidence>
<dbReference type="Gene3D" id="1.10.443.10">
    <property type="entry name" value="Intergrase catalytic core"/>
    <property type="match status" value="1"/>
</dbReference>
<dbReference type="GO" id="GO:0003677">
    <property type="term" value="F:DNA binding"/>
    <property type="evidence" value="ECO:0007669"/>
    <property type="project" value="UniProtKB-KW"/>
</dbReference>
<keyword evidence="2" id="KW-0233">DNA recombination</keyword>
<evidence type="ECO:0000256" key="1">
    <source>
        <dbReference type="ARBA" id="ARBA00023125"/>
    </source>
</evidence>
<keyword evidence="1" id="KW-0238">DNA-binding</keyword>
<keyword evidence="5" id="KW-1185">Reference proteome</keyword>
<dbReference type="Gene3D" id="1.10.150.130">
    <property type="match status" value="1"/>
</dbReference>
<name>A0A849C7B3_9NOCA</name>
<proteinExistence type="predicted"/>
<dbReference type="RefSeq" id="WP_170264300.1">
    <property type="nucleotide sequence ID" value="NZ_JABELX010000011.1"/>
</dbReference>
<dbReference type="SUPFAM" id="SSF56349">
    <property type="entry name" value="DNA breaking-rejoining enzymes"/>
    <property type="match status" value="1"/>
</dbReference>
<evidence type="ECO:0000313" key="4">
    <source>
        <dbReference type="EMBL" id="NNH73646.1"/>
    </source>
</evidence>
<accession>A0A849C7B3</accession>
<reference evidence="4 5" key="1">
    <citation type="submission" date="2020-05" db="EMBL/GenBank/DDBJ databases">
        <title>MicrobeNet Type strains.</title>
        <authorList>
            <person name="Nicholson A.C."/>
        </authorList>
    </citation>
    <scope>NUCLEOTIDE SEQUENCE [LARGE SCALE GENOMIC DNA]</scope>
    <source>
        <strain evidence="4 5">JCM 3224</strain>
    </source>
</reference>
<protein>
    <submittedName>
        <fullName evidence="4">Site-specific integrase</fullName>
    </submittedName>
</protein>
<organism evidence="4 5">
    <name type="scientific">Nocardia uniformis</name>
    <dbReference type="NCBI Taxonomy" id="53432"/>
    <lineage>
        <taxon>Bacteria</taxon>
        <taxon>Bacillati</taxon>
        <taxon>Actinomycetota</taxon>
        <taxon>Actinomycetes</taxon>
        <taxon>Mycobacteriales</taxon>
        <taxon>Nocardiaceae</taxon>
        <taxon>Nocardia</taxon>
    </lineage>
</organism>
<dbReference type="InterPro" id="IPR050090">
    <property type="entry name" value="Tyrosine_recombinase_XerCD"/>
</dbReference>